<accession>A0ABY0EEW5</accession>
<protein>
    <recommendedName>
        <fullName evidence="4">DUF4280 domain-containing protein</fullName>
    </recommendedName>
</protein>
<gene>
    <name evidence="2" type="ORF">CP959_09980</name>
</gene>
<evidence type="ECO:0008006" key="4">
    <source>
        <dbReference type="Google" id="ProtNLM"/>
    </source>
</evidence>
<name>A0ABY0EEW5_9BACT</name>
<dbReference type="EMBL" id="NXIC01000010">
    <property type="protein sequence ID" value="RXI24682.1"/>
    <property type="molecule type" value="Genomic_DNA"/>
</dbReference>
<proteinExistence type="predicted"/>
<comment type="caution">
    <text evidence="2">The sequence shown here is derived from an EMBL/GenBank/DDBJ whole genome shotgun (WGS) entry which is preliminary data.</text>
</comment>
<reference evidence="2 3" key="1">
    <citation type="submission" date="2017-09" db="EMBL/GenBank/DDBJ databases">
        <title>Genomics of the genus Arcobacter.</title>
        <authorList>
            <person name="Perez-Cataluna A."/>
            <person name="Figueras M.J."/>
            <person name="Salas-Masso N."/>
        </authorList>
    </citation>
    <scope>NUCLEOTIDE SEQUENCE [LARGE SCALE GENOMIC DNA]</scope>
    <source>
        <strain evidence="2 3">LMG 6621</strain>
    </source>
</reference>
<dbReference type="GeneID" id="61750552"/>
<evidence type="ECO:0000256" key="1">
    <source>
        <dbReference type="SAM" id="Coils"/>
    </source>
</evidence>
<evidence type="ECO:0000313" key="3">
    <source>
        <dbReference type="Proteomes" id="UP000290580"/>
    </source>
</evidence>
<dbReference type="Proteomes" id="UP000290580">
    <property type="component" value="Unassembled WGS sequence"/>
</dbReference>
<evidence type="ECO:0000313" key="2">
    <source>
        <dbReference type="EMBL" id="RXI24682.1"/>
    </source>
</evidence>
<organism evidence="2 3">
    <name type="scientific">Aliarcobacter skirrowii CCUG 10374</name>
    <dbReference type="NCBI Taxonomy" id="1032239"/>
    <lineage>
        <taxon>Bacteria</taxon>
        <taxon>Pseudomonadati</taxon>
        <taxon>Campylobacterota</taxon>
        <taxon>Epsilonproteobacteria</taxon>
        <taxon>Campylobacterales</taxon>
        <taxon>Arcobacteraceae</taxon>
        <taxon>Aliarcobacter</taxon>
    </lineage>
</organism>
<dbReference type="RefSeq" id="WP_115588533.1">
    <property type="nucleotide sequence ID" value="NZ_CP032099.1"/>
</dbReference>
<sequence>MGNIYQVVEKGIIKCMCGGMVELKSSVPNQMIGDSKPLYWKDLLDAPIKGCPSLVPCTKVVSITDIGTEENVADSNSSFLLRTDGFKSDQGKGILLEDPGQSSTSTLPKPSAEKVFVELEELKEKEEELKEDKKENISTYKIKLLRKSNDIYKPLRPIRDLKLFEELSITDKKDTYLLENIYSFYLSYLYIYDEVSYKEVKISSQSTLYHEKIDEVFFIYDGEKLNYIPLEEDKKITIYYSNIKLDSPKEEDLKDLHNITIDTTNLDEKSSFFVVENHGLNKSIISEDDLKFIKKKEKDEESKEHYIVGIFDDILGEIEDLYNNYHDSFKKAYRNNYDNINQIKEINSYPFTISSMIDKFYVDEDTNKAFKELNEYFKDIVDIFLSDEKYLNTFFLKNKGDISWIFDRDKHNIGLSYLNMIKNRYYPFFEEFSYSTALKKDVFKRNSNKDNFNIFFEGKGFKYIEKIQFKVNNFNFKNSIYFTPKSKDYEAILKNANEFLATIIFSIIFSSDEEFEAIIKSSNSASKLEANRVEFDKILKNIRPITFINTKKDEELKKFIEKDTIYSQILNRDSKNSSDSYLNDYENLDLLNTKQSFIQDGKTFDSFIKSKYLYFKNSSFYKNISKDEDTPEEIIKVIHNKLKSEELKNILEAYKNIKNTNLQEYILFSKNTLYMLCAPRLNIDEESIFNNIFHKDLSNIFKFYTSMRVKMKGIDENKKEDSNKELKKEEKGKGLADDAIADLIVQYRISALFFNMISKSYTFAILQPKESDFHKNAMTFIPYEEKTEEEKKDFKLRFHFINEPKFTKQILEKVKEVELISKAVEDILDEIIKNEDNLKYKDSVDKYLKSLRTFSSTIAFLRIIDFTLMDDKSFKDFSQFANDVLSLTIYVTNFLKQKNILNKNTLAIFTKELQKDRKMLFTNLSTTNRFNIIFIIINSIIDSKKLYENDDYDALVTHNLLSILVITTMIFPASTPIKILYIFLEIVISSVVNHLIESDLVVFLKRTILAKNISTSNVLFNDNKVYTAHFLANSFKNNKDVDVGFKSDKALINFIGENYFSYKDNFELAFKNELQFLYTNLIGLKLEKIKYISEKSKNEFIIDSRKVYLDIKEAILIPNTLIEDEKFVLTFDGTNYSKDDLTNNNIFNPFKDDTIISSFVFRNIFKYSSNLSIITSSVELNYSITYNIKKDADFSSTKIYIDINKIEQIEFDK</sequence>
<keyword evidence="1" id="KW-0175">Coiled coil</keyword>
<keyword evidence="3" id="KW-1185">Reference proteome</keyword>
<feature type="coiled-coil region" evidence="1">
    <location>
        <begin position="112"/>
        <end position="143"/>
    </location>
</feature>